<proteinExistence type="predicted"/>
<protein>
    <submittedName>
        <fullName evidence="1">Uncharacterized protein</fullName>
    </submittedName>
</protein>
<evidence type="ECO:0000313" key="2">
    <source>
        <dbReference type="Proteomes" id="UP000030491"/>
    </source>
</evidence>
<reference evidence="2" key="1">
    <citation type="journal article" date="2014" name="Sci. Data">
        <title>Genomes of diverse isolates of the marine cyanobacterium Prochlorococcus.</title>
        <authorList>
            <person name="Biller S."/>
            <person name="Berube P."/>
            <person name="Thompson J."/>
            <person name="Kelly L."/>
            <person name="Roggensack S."/>
            <person name="Awad L."/>
            <person name="Roache-Johnson K."/>
            <person name="Ding H."/>
            <person name="Giovannoni S.J."/>
            <person name="Moore L.R."/>
            <person name="Chisholm S.W."/>
        </authorList>
    </citation>
    <scope>NUCLEOTIDE SEQUENCE [LARGE SCALE GENOMIC DNA]</scope>
</reference>
<dbReference type="AlphaFoldDB" id="A0A0A1ZRP7"/>
<dbReference type="Proteomes" id="UP000030491">
    <property type="component" value="Unassembled WGS sequence"/>
</dbReference>
<name>A0A0A1ZRP7_PROMR</name>
<sequence length="289" mass="33038">MKKNFLLLNILLTLLLPSNIVFARSQIYQGKCGFLLSNIFVDKCSALFNKGILTIMPKGAPQERIYPTQIESFSLSSKETIKVNQDLDKWQRLYPEQSRGFLFFKKKEGIPRWVVDATSKKVTEHKFVINYVDSYIFPRKVLFVLEDKSQAAAMQLSLRKTTGLYLGEKRKPGGSLSPSFSRKITKEVERKAQRIMGLCAAGMYEDSSPVISELNAYVENTINEISIFEKYELIANKIDADAIKTIAFCENKKVEELTQAKEAERLAKVKEIEEEKAKRLDAFEMLSSY</sequence>
<accession>A0A0A1ZRP7</accession>
<comment type="caution">
    <text evidence="1">The sequence shown here is derived from an EMBL/GenBank/DDBJ whole genome shotgun (WGS) entry which is preliminary data.</text>
</comment>
<gene>
    <name evidence="1" type="ORF">EU93_0881</name>
</gene>
<dbReference type="RefSeq" id="WP_032513701.1">
    <property type="nucleotide sequence ID" value="NZ_JNAJ01000011.1"/>
</dbReference>
<organism evidence="1 2">
    <name type="scientific">Prochlorococcus marinus str. MIT 9116</name>
    <dbReference type="NCBI Taxonomy" id="167544"/>
    <lineage>
        <taxon>Bacteria</taxon>
        <taxon>Bacillati</taxon>
        <taxon>Cyanobacteriota</taxon>
        <taxon>Cyanophyceae</taxon>
        <taxon>Synechococcales</taxon>
        <taxon>Prochlorococcaceae</taxon>
        <taxon>Prochlorococcus</taxon>
    </lineage>
</organism>
<evidence type="ECO:0000313" key="1">
    <source>
        <dbReference type="EMBL" id="KGF92065.1"/>
    </source>
</evidence>
<dbReference type="EMBL" id="JNAJ01000011">
    <property type="protein sequence ID" value="KGF92065.1"/>
    <property type="molecule type" value="Genomic_DNA"/>
</dbReference>